<dbReference type="SUPFAM" id="SSF50494">
    <property type="entry name" value="Trypsin-like serine proteases"/>
    <property type="match status" value="1"/>
</dbReference>
<name>A0ABP8N1U9_9BACT</name>
<dbReference type="Pfam" id="PF18962">
    <property type="entry name" value="Por_Secre_tail"/>
    <property type="match status" value="1"/>
</dbReference>
<gene>
    <name evidence="2" type="ORF">GCM10023092_27080</name>
</gene>
<evidence type="ECO:0000313" key="3">
    <source>
        <dbReference type="Proteomes" id="UP001501410"/>
    </source>
</evidence>
<dbReference type="InterPro" id="IPR026444">
    <property type="entry name" value="Secre_tail"/>
</dbReference>
<sequence>MLLLSNSGLWAQLPSPNMPLKSRPDLFTFYEDNNPAMPSGANSASKSLIYLQGGDPNIPGNDGAGSTAFIIRTFRDDDSVCVCMTGHQISDFTGGQSPTVPGEVTLNNYISMNFKGTDLVDLDDGVHYVGANEGASSYLHTLRVVAYYQDPLSAGTGIDAALVLIRKRQLPSANYTALGYDFSAINALNYQNYFTMGHPWCYPQRLVTNLVFDNDANNYVWLRTQLPFASGPGASGSPLINSVTTAAQGILASSRLNSAINPERTVSGRTLEYKYATNIRFTRMSLLESAIKEHCWKNANKEQILSSGSYKQTVQEANPGASFFQEYSLSVSQVANIFSYSRTSTGDANGKKVTDFAAKNCTFGSFTLPAVYPGTTSTPWQVVVTAKQVDVTAGFSYTASGSSELDLNTVAIYGSQSAASKLAGATDTAFASSVAGTDAASCFKLYPNPSTDGTFYLELPHSERAVRYKGTILSIDGKAVRQLNDMQSGQKVDISLPHLPKGFYLLNVQNEKGIRVFSTQLIYE</sequence>
<evidence type="ECO:0000259" key="1">
    <source>
        <dbReference type="Pfam" id="PF18962"/>
    </source>
</evidence>
<proteinExistence type="predicted"/>
<dbReference type="EMBL" id="BAABEZ010000024">
    <property type="protein sequence ID" value="GAA4458575.1"/>
    <property type="molecule type" value="Genomic_DNA"/>
</dbReference>
<accession>A0ABP8N1U9</accession>
<evidence type="ECO:0000313" key="2">
    <source>
        <dbReference type="EMBL" id="GAA4458575.1"/>
    </source>
</evidence>
<organism evidence="2 3">
    <name type="scientific">Rurimicrobium arvi</name>
    <dbReference type="NCBI Taxonomy" id="2049916"/>
    <lineage>
        <taxon>Bacteria</taxon>
        <taxon>Pseudomonadati</taxon>
        <taxon>Bacteroidota</taxon>
        <taxon>Chitinophagia</taxon>
        <taxon>Chitinophagales</taxon>
        <taxon>Chitinophagaceae</taxon>
        <taxon>Rurimicrobium</taxon>
    </lineage>
</organism>
<comment type="caution">
    <text evidence="2">The sequence shown here is derived from an EMBL/GenBank/DDBJ whole genome shotgun (WGS) entry which is preliminary data.</text>
</comment>
<reference evidence="3" key="1">
    <citation type="journal article" date="2019" name="Int. J. Syst. Evol. Microbiol.">
        <title>The Global Catalogue of Microorganisms (GCM) 10K type strain sequencing project: providing services to taxonomists for standard genome sequencing and annotation.</title>
        <authorList>
            <consortium name="The Broad Institute Genomics Platform"/>
            <consortium name="The Broad Institute Genome Sequencing Center for Infectious Disease"/>
            <person name="Wu L."/>
            <person name="Ma J."/>
        </authorList>
    </citation>
    <scope>NUCLEOTIDE SEQUENCE [LARGE SCALE GENOMIC DNA]</scope>
    <source>
        <strain evidence="3">JCM 31921</strain>
    </source>
</reference>
<dbReference type="Proteomes" id="UP001501410">
    <property type="component" value="Unassembled WGS sequence"/>
</dbReference>
<feature type="domain" description="Secretion system C-terminal sorting" evidence="1">
    <location>
        <begin position="445"/>
        <end position="513"/>
    </location>
</feature>
<dbReference type="NCBIfam" id="TIGR04183">
    <property type="entry name" value="Por_Secre_tail"/>
    <property type="match status" value="1"/>
</dbReference>
<dbReference type="InterPro" id="IPR009003">
    <property type="entry name" value="Peptidase_S1_PA"/>
</dbReference>
<keyword evidence="3" id="KW-1185">Reference proteome</keyword>
<protein>
    <recommendedName>
        <fullName evidence="1">Secretion system C-terminal sorting domain-containing protein</fullName>
    </recommendedName>
</protein>